<dbReference type="Pfam" id="PF01650">
    <property type="entry name" value="Peptidase_C13"/>
    <property type="match status" value="1"/>
</dbReference>
<comment type="similarity">
    <text evidence="1">Belongs to the peptidase C13 family.</text>
</comment>
<dbReference type="GO" id="GO:0006624">
    <property type="term" value="P:vacuolar protein processing"/>
    <property type="evidence" value="ECO:0007669"/>
    <property type="project" value="TreeGrafter"/>
</dbReference>
<accession>A0A453S9L7</accession>
<dbReference type="GO" id="GO:0051603">
    <property type="term" value="P:proteolysis involved in protein catabolic process"/>
    <property type="evidence" value="ECO:0007669"/>
    <property type="project" value="TreeGrafter"/>
</dbReference>
<sequence length="96" mass="10642">MSLILLKTHVGMPNLPFVYAGDFIKVLWQKHASKSYSNMIIYVEACECGSIFEGLMPQDLNIYVTTAANAEESSWGAYCPGMETPPPEYMTCLLLG</sequence>
<dbReference type="Gramene" id="AET7Gv20864200.32">
    <property type="protein sequence ID" value="AET7Gv20864200.32"/>
    <property type="gene ID" value="AET7Gv20864200"/>
</dbReference>
<dbReference type="GO" id="GO:0005773">
    <property type="term" value="C:vacuole"/>
    <property type="evidence" value="ECO:0007669"/>
    <property type="project" value="GOC"/>
</dbReference>
<name>A0A453S9L7_AEGTS</name>
<protein>
    <recommendedName>
        <fullName evidence="4">Vacuolar-processing enzyme</fullName>
    </recommendedName>
</protein>
<evidence type="ECO:0000313" key="2">
    <source>
        <dbReference type="EnsemblPlants" id="AET7Gv20864200.32"/>
    </source>
</evidence>
<evidence type="ECO:0000256" key="1">
    <source>
        <dbReference type="ARBA" id="ARBA00009941"/>
    </source>
</evidence>
<reference evidence="2" key="3">
    <citation type="journal article" date="2017" name="Nature">
        <title>Genome sequence of the progenitor of the wheat D genome Aegilops tauschii.</title>
        <authorList>
            <person name="Luo M.C."/>
            <person name="Gu Y.Q."/>
            <person name="Puiu D."/>
            <person name="Wang H."/>
            <person name="Twardziok S.O."/>
            <person name="Deal K.R."/>
            <person name="Huo N."/>
            <person name="Zhu T."/>
            <person name="Wang L."/>
            <person name="Wang Y."/>
            <person name="McGuire P.E."/>
            <person name="Liu S."/>
            <person name="Long H."/>
            <person name="Ramasamy R.K."/>
            <person name="Rodriguez J.C."/>
            <person name="Van S.L."/>
            <person name="Yuan L."/>
            <person name="Wang Z."/>
            <person name="Xia Z."/>
            <person name="Xiao L."/>
            <person name="Anderson O.D."/>
            <person name="Ouyang S."/>
            <person name="Liang Y."/>
            <person name="Zimin A.V."/>
            <person name="Pertea G."/>
            <person name="Qi P."/>
            <person name="Bennetzen J.L."/>
            <person name="Dai X."/>
            <person name="Dawson M.W."/>
            <person name="Muller H.G."/>
            <person name="Kugler K."/>
            <person name="Rivarola-Duarte L."/>
            <person name="Spannagl M."/>
            <person name="Mayer K.F.X."/>
            <person name="Lu F.H."/>
            <person name="Bevan M.W."/>
            <person name="Leroy P."/>
            <person name="Li P."/>
            <person name="You F.M."/>
            <person name="Sun Q."/>
            <person name="Liu Z."/>
            <person name="Lyons E."/>
            <person name="Wicker T."/>
            <person name="Salzberg S.L."/>
            <person name="Devos K.M."/>
            <person name="Dvorak J."/>
        </authorList>
    </citation>
    <scope>NUCLEOTIDE SEQUENCE [LARGE SCALE GENOMIC DNA]</scope>
    <source>
        <strain evidence="2">cv. AL8/78</strain>
    </source>
</reference>
<keyword evidence="3" id="KW-1185">Reference proteome</keyword>
<dbReference type="Gene3D" id="3.40.50.1460">
    <property type="match status" value="1"/>
</dbReference>
<reference evidence="2" key="4">
    <citation type="submission" date="2019-03" db="UniProtKB">
        <authorList>
            <consortium name="EnsemblPlants"/>
        </authorList>
    </citation>
    <scope>IDENTIFICATION</scope>
</reference>
<reference evidence="2" key="5">
    <citation type="journal article" date="2021" name="G3 (Bethesda)">
        <title>Aegilops tauschii genome assembly Aet v5.0 features greater sequence contiguity and improved annotation.</title>
        <authorList>
            <person name="Wang L."/>
            <person name="Zhu T."/>
            <person name="Rodriguez J.C."/>
            <person name="Deal K.R."/>
            <person name="Dubcovsky J."/>
            <person name="McGuire P.E."/>
            <person name="Lux T."/>
            <person name="Spannagl M."/>
            <person name="Mayer K.F.X."/>
            <person name="Baldrich P."/>
            <person name="Meyers B.C."/>
            <person name="Huo N."/>
            <person name="Gu Y.Q."/>
            <person name="Zhou H."/>
            <person name="Devos K.M."/>
            <person name="Bennetzen J.L."/>
            <person name="Unver T."/>
            <person name="Budak H."/>
            <person name="Gulick P.J."/>
            <person name="Galiba G."/>
            <person name="Kalapos B."/>
            <person name="Nelson D.R."/>
            <person name="Li P."/>
            <person name="You F.M."/>
            <person name="Luo M.C."/>
            <person name="Dvorak J."/>
        </authorList>
    </citation>
    <scope>NUCLEOTIDE SEQUENCE [LARGE SCALE GENOMIC DNA]</scope>
    <source>
        <strain evidence="2">cv. AL8/78</strain>
    </source>
</reference>
<organism evidence="2 3">
    <name type="scientific">Aegilops tauschii subsp. strangulata</name>
    <name type="common">Goatgrass</name>
    <dbReference type="NCBI Taxonomy" id="200361"/>
    <lineage>
        <taxon>Eukaryota</taxon>
        <taxon>Viridiplantae</taxon>
        <taxon>Streptophyta</taxon>
        <taxon>Embryophyta</taxon>
        <taxon>Tracheophyta</taxon>
        <taxon>Spermatophyta</taxon>
        <taxon>Magnoliopsida</taxon>
        <taxon>Liliopsida</taxon>
        <taxon>Poales</taxon>
        <taxon>Poaceae</taxon>
        <taxon>BOP clade</taxon>
        <taxon>Pooideae</taxon>
        <taxon>Triticodae</taxon>
        <taxon>Triticeae</taxon>
        <taxon>Triticinae</taxon>
        <taxon>Aegilops</taxon>
    </lineage>
</organism>
<dbReference type="Proteomes" id="UP000015105">
    <property type="component" value="Chromosome 7D"/>
</dbReference>
<dbReference type="GO" id="GO:0004197">
    <property type="term" value="F:cysteine-type endopeptidase activity"/>
    <property type="evidence" value="ECO:0007669"/>
    <property type="project" value="TreeGrafter"/>
</dbReference>
<reference evidence="3" key="2">
    <citation type="journal article" date="2017" name="Nat. Plants">
        <title>The Aegilops tauschii genome reveals multiple impacts of transposons.</title>
        <authorList>
            <person name="Zhao G."/>
            <person name="Zou C."/>
            <person name="Li K."/>
            <person name="Wang K."/>
            <person name="Li T."/>
            <person name="Gao L."/>
            <person name="Zhang X."/>
            <person name="Wang H."/>
            <person name="Yang Z."/>
            <person name="Liu X."/>
            <person name="Jiang W."/>
            <person name="Mao L."/>
            <person name="Kong X."/>
            <person name="Jiao Y."/>
            <person name="Jia J."/>
        </authorList>
    </citation>
    <scope>NUCLEOTIDE SEQUENCE [LARGE SCALE GENOMIC DNA]</scope>
    <source>
        <strain evidence="3">cv. AL8/78</strain>
    </source>
</reference>
<evidence type="ECO:0008006" key="4">
    <source>
        <dbReference type="Google" id="ProtNLM"/>
    </source>
</evidence>
<dbReference type="PANTHER" id="PTHR12000:SF27">
    <property type="entry name" value="GENOME ASSEMBLY, CHROMOSOME: II"/>
    <property type="match status" value="1"/>
</dbReference>
<proteinExistence type="inferred from homology"/>
<dbReference type="EnsemblPlants" id="AET7Gv20864200.32">
    <property type="protein sequence ID" value="AET7Gv20864200.32"/>
    <property type="gene ID" value="AET7Gv20864200"/>
</dbReference>
<dbReference type="AlphaFoldDB" id="A0A453S9L7"/>
<dbReference type="InterPro" id="IPR001096">
    <property type="entry name" value="Peptidase_C13"/>
</dbReference>
<reference evidence="3" key="1">
    <citation type="journal article" date="2014" name="Science">
        <title>Ancient hybridizations among the ancestral genomes of bread wheat.</title>
        <authorList>
            <consortium name="International Wheat Genome Sequencing Consortium,"/>
            <person name="Marcussen T."/>
            <person name="Sandve S.R."/>
            <person name="Heier L."/>
            <person name="Spannagl M."/>
            <person name="Pfeifer M."/>
            <person name="Jakobsen K.S."/>
            <person name="Wulff B.B."/>
            <person name="Steuernagel B."/>
            <person name="Mayer K.F."/>
            <person name="Olsen O.A."/>
        </authorList>
    </citation>
    <scope>NUCLEOTIDE SEQUENCE [LARGE SCALE GENOMIC DNA]</scope>
    <source>
        <strain evidence="3">cv. AL8/78</strain>
    </source>
</reference>
<evidence type="ECO:0000313" key="3">
    <source>
        <dbReference type="Proteomes" id="UP000015105"/>
    </source>
</evidence>
<dbReference type="PANTHER" id="PTHR12000">
    <property type="entry name" value="HEMOGLOBINASE FAMILY MEMBER"/>
    <property type="match status" value="1"/>
</dbReference>